<keyword evidence="3" id="KW-1185">Reference proteome</keyword>
<dbReference type="KEGG" id="grs:C7S20_17450"/>
<dbReference type="CDD" id="cd00761">
    <property type="entry name" value="Glyco_tranf_GTA_type"/>
    <property type="match status" value="1"/>
</dbReference>
<proteinExistence type="predicted"/>
<dbReference type="Gene3D" id="3.90.550.10">
    <property type="entry name" value="Spore Coat Polysaccharide Biosynthesis Protein SpsA, Chain A"/>
    <property type="match status" value="1"/>
</dbReference>
<evidence type="ECO:0000259" key="1">
    <source>
        <dbReference type="Pfam" id="PF00535"/>
    </source>
</evidence>
<dbReference type="AlphaFoldDB" id="A0A2R3Z9E1"/>
<dbReference type="InterPro" id="IPR050834">
    <property type="entry name" value="Glycosyltransf_2"/>
</dbReference>
<reference evidence="3" key="1">
    <citation type="submission" date="2018-03" db="EMBL/GenBank/DDBJ databases">
        <title>Gramella fulva sp. nov., isolated from a dry surface of tidal flat.</title>
        <authorList>
            <person name="Hwang S.H."/>
            <person name="Hwang W.M."/>
            <person name="Kang K."/>
            <person name="Ahn T.-Y."/>
        </authorList>
    </citation>
    <scope>NUCLEOTIDE SEQUENCE [LARGE SCALE GENOMIC DNA]</scope>
    <source>
        <strain evidence="3">SH35</strain>
    </source>
</reference>
<evidence type="ECO:0000313" key="3">
    <source>
        <dbReference type="Proteomes" id="UP000241507"/>
    </source>
</evidence>
<organism evidence="2 3">
    <name type="scientific">Christiangramia fulva</name>
    <dbReference type="NCBI Taxonomy" id="2126553"/>
    <lineage>
        <taxon>Bacteria</taxon>
        <taxon>Pseudomonadati</taxon>
        <taxon>Bacteroidota</taxon>
        <taxon>Flavobacteriia</taxon>
        <taxon>Flavobacteriales</taxon>
        <taxon>Flavobacteriaceae</taxon>
        <taxon>Christiangramia</taxon>
    </lineage>
</organism>
<feature type="domain" description="Glycosyltransferase 2-like" evidence="1">
    <location>
        <begin position="8"/>
        <end position="132"/>
    </location>
</feature>
<dbReference type="PANTHER" id="PTHR43685">
    <property type="entry name" value="GLYCOSYLTRANSFERASE"/>
    <property type="match status" value="1"/>
</dbReference>
<dbReference type="PANTHER" id="PTHR43685:SF2">
    <property type="entry name" value="GLYCOSYLTRANSFERASE 2-LIKE DOMAIN-CONTAINING PROTEIN"/>
    <property type="match status" value="1"/>
</dbReference>
<dbReference type="EMBL" id="CP028136">
    <property type="protein sequence ID" value="AVR46903.1"/>
    <property type="molecule type" value="Genomic_DNA"/>
</dbReference>
<dbReference type="OrthoDB" id="6307329at2"/>
<evidence type="ECO:0000313" key="2">
    <source>
        <dbReference type="EMBL" id="AVR46903.1"/>
    </source>
</evidence>
<dbReference type="RefSeq" id="WP_107013674.1">
    <property type="nucleotide sequence ID" value="NZ_CP028136.1"/>
</dbReference>
<gene>
    <name evidence="2" type="ORF">C7S20_17450</name>
</gene>
<accession>A0A2R3Z9E1</accession>
<protein>
    <recommendedName>
        <fullName evidence="1">Glycosyltransferase 2-like domain-containing protein</fullName>
    </recommendedName>
</protein>
<sequence length="285" mass="32453">MSKTVTQSIVIPSYNRGSLLKRAIESVMQQTHFDWELIIVDDGSEDGTEEVVESFLQDRRISFIKKNNTGAGDSRNVGAEAAIGEYLVFLDSDDEMKPDLLKKFADEIENDDTGIVCCGFEQWQENKLITSKMPSDLGPVFSNITGSFVAGSFMIRKECFRRVGGYDIDLASGQHTELFMRLVPFCMEHNFLSKHISEALLKIHLHTGERIRTNHRAIYQGTKGILDKHFSLLNRSKEDLFNYYNIAAYHANAIGEKKEAYSYYRKAFLMAPALKPLLKLIRTKF</sequence>
<dbReference type="Pfam" id="PF00535">
    <property type="entry name" value="Glycos_transf_2"/>
    <property type="match status" value="1"/>
</dbReference>
<dbReference type="InterPro" id="IPR029044">
    <property type="entry name" value="Nucleotide-diphossugar_trans"/>
</dbReference>
<dbReference type="Proteomes" id="UP000241507">
    <property type="component" value="Chromosome"/>
</dbReference>
<name>A0A2R3Z9E1_9FLAO</name>
<dbReference type="SUPFAM" id="SSF53448">
    <property type="entry name" value="Nucleotide-diphospho-sugar transferases"/>
    <property type="match status" value="1"/>
</dbReference>
<dbReference type="InterPro" id="IPR001173">
    <property type="entry name" value="Glyco_trans_2-like"/>
</dbReference>